<keyword evidence="3" id="KW-0064">Aspartyl protease</keyword>
<dbReference type="GO" id="GO:0004190">
    <property type="term" value="F:aspartic-type endopeptidase activity"/>
    <property type="evidence" value="ECO:0007669"/>
    <property type="project" value="UniProtKB-KW"/>
</dbReference>
<dbReference type="SUPFAM" id="SSF56672">
    <property type="entry name" value="DNA/RNA polymerases"/>
    <property type="match status" value="1"/>
</dbReference>
<dbReference type="Pfam" id="PF22936">
    <property type="entry name" value="Pol_BBD"/>
    <property type="match status" value="1"/>
</dbReference>
<dbReference type="GO" id="GO:0008270">
    <property type="term" value="F:zinc ion binding"/>
    <property type="evidence" value="ECO:0007669"/>
    <property type="project" value="UniProtKB-KW"/>
</dbReference>
<organism evidence="9">
    <name type="scientific">Fagus sylvatica</name>
    <name type="common">Beechnut</name>
    <dbReference type="NCBI Taxonomy" id="28930"/>
    <lineage>
        <taxon>Eukaryota</taxon>
        <taxon>Viridiplantae</taxon>
        <taxon>Streptophyta</taxon>
        <taxon>Embryophyta</taxon>
        <taxon>Tracheophyta</taxon>
        <taxon>Spermatophyta</taxon>
        <taxon>Magnoliopsida</taxon>
        <taxon>eudicotyledons</taxon>
        <taxon>Gunneridae</taxon>
        <taxon>Pentapetalae</taxon>
        <taxon>rosids</taxon>
        <taxon>fabids</taxon>
        <taxon>Fagales</taxon>
        <taxon>Fagaceae</taxon>
        <taxon>Fagus</taxon>
    </lineage>
</organism>
<dbReference type="Pfam" id="PF14223">
    <property type="entry name" value="Retrotran_gag_2"/>
    <property type="match status" value="1"/>
</dbReference>
<evidence type="ECO:0000256" key="2">
    <source>
        <dbReference type="ARBA" id="ARBA00022723"/>
    </source>
</evidence>
<dbReference type="PANTHER" id="PTHR42648">
    <property type="entry name" value="TRANSPOSASE, PUTATIVE-RELATED"/>
    <property type="match status" value="1"/>
</dbReference>
<dbReference type="InterPro" id="IPR036875">
    <property type="entry name" value="Znf_CCHC_sf"/>
</dbReference>
<feature type="region of interest" description="Disordered" evidence="6">
    <location>
        <begin position="204"/>
        <end position="256"/>
    </location>
</feature>
<accession>A0A2N9FC67</accession>
<gene>
    <name evidence="9" type="ORF">FSB_LOCUS16359</name>
</gene>
<dbReference type="InterPro" id="IPR054722">
    <property type="entry name" value="PolX-like_BBD"/>
</dbReference>
<dbReference type="GO" id="GO:0015074">
    <property type="term" value="P:DNA integration"/>
    <property type="evidence" value="ECO:0007669"/>
    <property type="project" value="InterPro"/>
</dbReference>
<evidence type="ECO:0000256" key="5">
    <source>
        <dbReference type="PROSITE-ProRule" id="PRU00047"/>
    </source>
</evidence>
<evidence type="ECO:0000313" key="9">
    <source>
        <dbReference type="EMBL" id="SPC88477.1"/>
    </source>
</evidence>
<dbReference type="InterPro" id="IPR001878">
    <property type="entry name" value="Znf_CCHC"/>
</dbReference>
<feature type="compositionally biased region" description="Pro residues" evidence="6">
    <location>
        <begin position="1273"/>
        <end position="1292"/>
    </location>
</feature>
<feature type="compositionally biased region" description="Basic residues" evidence="6">
    <location>
        <begin position="239"/>
        <end position="256"/>
    </location>
</feature>
<reference evidence="9" key="1">
    <citation type="submission" date="2018-02" db="EMBL/GenBank/DDBJ databases">
        <authorList>
            <person name="Cohen D.B."/>
            <person name="Kent A.D."/>
        </authorList>
    </citation>
    <scope>NUCLEOTIDE SEQUENCE</scope>
</reference>
<dbReference type="Gene3D" id="4.10.60.10">
    <property type="entry name" value="Zinc finger, CCHC-type"/>
    <property type="match status" value="1"/>
</dbReference>
<evidence type="ECO:0000256" key="6">
    <source>
        <dbReference type="SAM" id="MobiDB-lite"/>
    </source>
</evidence>
<dbReference type="Pfam" id="PF00665">
    <property type="entry name" value="rve"/>
    <property type="match status" value="1"/>
</dbReference>
<evidence type="ECO:0000256" key="1">
    <source>
        <dbReference type="ARBA" id="ARBA00022670"/>
    </source>
</evidence>
<dbReference type="InterPro" id="IPR036397">
    <property type="entry name" value="RNaseH_sf"/>
</dbReference>
<dbReference type="PANTHER" id="PTHR42648:SF27">
    <property type="entry name" value="RNA-DIRECTED DNA POLYMERASE"/>
    <property type="match status" value="1"/>
</dbReference>
<keyword evidence="4" id="KW-0378">Hydrolase</keyword>
<dbReference type="GO" id="GO:0006508">
    <property type="term" value="P:proteolysis"/>
    <property type="evidence" value="ECO:0007669"/>
    <property type="project" value="UniProtKB-KW"/>
</dbReference>
<dbReference type="EMBL" id="OIVN01001001">
    <property type="protein sequence ID" value="SPC88477.1"/>
    <property type="molecule type" value="Genomic_DNA"/>
</dbReference>
<dbReference type="SUPFAM" id="SSF53098">
    <property type="entry name" value="Ribonuclease H-like"/>
    <property type="match status" value="1"/>
</dbReference>
<feature type="domain" description="Integrase catalytic" evidence="8">
    <location>
        <begin position="431"/>
        <end position="601"/>
    </location>
</feature>
<keyword evidence="5" id="KW-0863">Zinc-finger</keyword>
<protein>
    <recommendedName>
        <fullName evidence="10">CCHC-type domain-containing protein</fullName>
    </recommendedName>
</protein>
<evidence type="ECO:0000256" key="4">
    <source>
        <dbReference type="ARBA" id="ARBA00022801"/>
    </source>
</evidence>
<dbReference type="CDD" id="cd09272">
    <property type="entry name" value="RNase_HI_RT_Ty1"/>
    <property type="match status" value="1"/>
</dbReference>
<dbReference type="PROSITE" id="PS50158">
    <property type="entry name" value="ZF_CCHC"/>
    <property type="match status" value="1"/>
</dbReference>
<proteinExistence type="predicted"/>
<evidence type="ECO:0000259" key="8">
    <source>
        <dbReference type="PROSITE" id="PS50994"/>
    </source>
</evidence>
<feature type="region of interest" description="Disordered" evidence="6">
    <location>
        <begin position="1267"/>
        <end position="1321"/>
    </location>
</feature>
<feature type="domain" description="CCHC-type" evidence="7">
    <location>
        <begin position="263"/>
        <end position="278"/>
    </location>
</feature>
<evidence type="ECO:0000259" key="7">
    <source>
        <dbReference type="PROSITE" id="PS50158"/>
    </source>
</evidence>
<feature type="compositionally biased region" description="Polar residues" evidence="6">
    <location>
        <begin position="204"/>
        <end position="218"/>
    </location>
</feature>
<dbReference type="Pfam" id="PF07727">
    <property type="entry name" value="RVT_2"/>
    <property type="match status" value="1"/>
</dbReference>
<dbReference type="InterPro" id="IPR013103">
    <property type="entry name" value="RVT_2"/>
</dbReference>
<dbReference type="SUPFAM" id="SSF57756">
    <property type="entry name" value="Retrovirus zinc finger-like domains"/>
    <property type="match status" value="1"/>
</dbReference>
<dbReference type="Pfam" id="PF00098">
    <property type="entry name" value="zf-CCHC"/>
    <property type="match status" value="1"/>
</dbReference>
<dbReference type="InterPro" id="IPR043502">
    <property type="entry name" value="DNA/RNA_pol_sf"/>
</dbReference>
<dbReference type="InterPro" id="IPR039537">
    <property type="entry name" value="Retrotran_Ty1/copia-like"/>
</dbReference>
<name>A0A2N9FC67_FAGSY</name>
<evidence type="ECO:0008006" key="10">
    <source>
        <dbReference type="Google" id="ProtNLM"/>
    </source>
</evidence>
<sequence>MASKTVVADLNRGEKLDGKNYDIWHRKIQYLLDELEVLETLTNSMEEPEQGNSAQNRRDLEAYQSWCKKDRCAHFTMLSNMHNDLIGEFESYGTTQDMWISLKAKFGGTTVTRLHALTLKFDTFRMQRGDSMQEHLRKMSAMVRELNAAGNNLTDEQQIQAVIRSLPDSWEQMKLNMTHNESIQMLEDLSRHLELEAERRVAQGQSSAFFTRHGQCQASKAKRKSYEKAPQRGQSGGKPQKRANTTKHPRGKRGGRKQAEQACFNCGVVGHFACDCTEPKKVLFNPSSRTVCYVASSQVLIAYSILDWIVDTGATDHVARDRVGFVEYRRVPAGNRWMRMGNESRVEVLGIGTYKLQLRHGRTLLLHDVLYAPGMRQNLLSHARLGHIVQDRMTRLAREGLLGPLAKVNLPTCEHCLAGKSTRKPFEKGVKATVPLELIHSDVCGPMNVRARHGASYFITFIDDFTRYGHVYLVSHKSEALDCFRRFMNLVENQMERTIKTLRTDRGREYLFEQFRELCENKGIRRQLTILETSQQNGVAEKRNRTLLDMDDTPATNPRDSGREITPSGSDPQLQEDDSQKPQLRRSQRGNVPRRRFGIERESFISAAQDDTEPRSYDDAMSSPACNEWMIAMKDEMESMRTSQVWELIDLPPRRKLIGNKWVLKIKRKADGSIDKYKARLVAKGYTQKEGVDYEETFSPVVRFASIRLILAMVASLDLELHQMDVKTAFLNGELDEEIFMDQPIGFVVKGQERKVCRLNRSLYGLKQSSRQWYKRFHQEVISNDFLMIEEDHCVYVKRSEGSFIILSLYVDDILLAGNDKEFIKTIKEWLSSTFEMKDMGEASFVLNVKILRDRSRKLLGLSQKTYIRKVLERFHMQDCKPIDTPVRKGDSLIGLVSRFQSNPGPAHWKAVKRILRYLRGTADYMLCYQGSDLHLRGYSDANWADIVASAMDPVTIYSDSMAAFAYAKDSKYHGKTKHIEIKYHYIRDMVAKKEVFLEHISTKNHVGSFTRATGFNAWVASEDETWYSLTLREPGEAGCEFSQTLKESGLMKNSNQALGAIGLRSVWWKYQDAFMTYAPLRMEEKSTATCDHTTCAHNDHNIGKQRLGYYFFGMLPIAMDYSALRDMTGRSVKPKLSGIRGMNVGARLSDFVRKVEYCSEFIETHKGLEDTQSDVIRKLGLSVARTISCCMCKTNGWKQMRGFPSTNPRIWSVDVGEVLDFVASSLDWHKHKACGKRVGSLIPLQRDGKELSVTVEHKRNKYLITLPKPREQPPPLMEPSPPLLGQPPPIVEHPLLPRLVSQKPAQPPPPSPKPPPGPGP</sequence>
<dbReference type="Gene3D" id="3.30.420.10">
    <property type="entry name" value="Ribonuclease H-like superfamily/Ribonuclease H"/>
    <property type="match status" value="1"/>
</dbReference>
<dbReference type="PROSITE" id="PS50994">
    <property type="entry name" value="INTEGRASE"/>
    <property type="match status" value="1"/>
</dbReference>
<feature type="region of interest" description="Disordered" evidence="6">
    <location>
        <begin position="535"/>
        <end position="621"/>
    </location>
</feature>
<keyword evidence="2" id="KW-0479">Metal-binding</keyword>
<dbReference type="InterPro" id="IPR012337">
    <property type="entry name" value="RNaseH-like_sf"/>
</dbReference>
<dbReference type="SMART" id="SM00343">
    <property type="entry name" value="ZnF_C2HC"/>
    <property type="match status" value="1"/>
</dbReference>
<keyword evidence="5" id="KW-0862">Zinc</keyword>
<evidence type="ECO:0000256" key="3">
    <source>
        <dbReference type="ARBA" id="ARBA00022750"/>
    </source>
</evidence>
<keyword evidence="1" id="KW-0645">Protease</keyword>
<feature type="compositionally biased region" description="Pro residues" evidence="6">
    <location>
        <begin position="1306"/>
        <end position="1321"/>
    </location>
</feature>
<feature type="compositionally biased region" description="Basic residues" evidence="6">
    <location>
        <begin position="583"/>
        <end position="596"/>
    </location>
</feature>
<dbReference type="InterPro" id="IPR001584">
    <property type="entry name" value="Integrase_cat-core"/>
</dbReference>
<dbReference type="GO" id="GO:0003676">
    <property type="term" value="F:nucleic acid binding"/>
    <property type="evidence" value="ECO:0007669"/>
    <property type="project" value="InterPro"/>
</dbReference>